<evidence type="ECO:0000256" key="1">
    <source>
        <dbReference type="ARBA" id="ARBA00009437"/>
    </source>
</evidence>
<dbReference type="RefSeq" id="WP_222707555.1">
    <property type="nucleotide sequence ID" value="NZ_JBHUEJ010000036.1"/>
</dbReference>
<evidence type="ECO:0000313" key="6">
    <source>
        <dbReference type="EMBL" id="MFD1712246.1"/>
    </source>
</evidence>
<evidence type="ECO:0000256" key="3">
    <source>
        <dbReference type="ARBA" id="ARBA00023125"/>
    </source>
</evidence>
<keyword evidence="3" id="KW-0238">DNA-binding</keyword>
<protein>
    <submittedName>
        <fullName evidence="6">LysR substrate-binding domain-containing protein</fullName>
    </submittedName>
</protein>
<proteinExistence type="inferred from homology"/>
<evidence type="ECO:0000259" key="5">
    <source>
        <dbReference type="PROSITE" id="PS50931"/>
    </source>
</evidence>
<keyword evidence="2" id="KW-0805">Transcription regulation</keyword>
<gene>
    <name evidence="6" type="ORF">ACFSF0_16700</name>
</gene>
<dbReference type="EMBL" id="JBHUEJ010000036">
    <property type="protein sequence ID" value="MFD1712246.1"/>
    <property type="molecule type" value="Genomic_DNA"/>
</dbReference>
<keyword evidence="4" id="KW-0804">Transcription</keyword>
<evidence type="ECO:0000256" key="2">
    <source>
        <dbReference type="ARBA" id="ARBA00023015"/>
    </source>
</evidence>
<dbReference type="SUPFAM" id="SSF53850">
    <property type="entry name" value="Periplasmic binding protein-like II"/>
    <property type="match status" value="1"/>
</dbReference>
<dbReference type="Gene3D" id="3.40.190.290">
    <property type="match status" value="1"/>
</dbReference>
<dbReference type="Gene3D" id="1.10.10.10">
    <property type="entry name" value="Winged helix-like DNA-binding domain superfamily/Winged helix DNA-binding domain"/>
    <property type="match status" value="1"/>
</dbReference>
<feature type="domain" description="HTH lysR-type" evidence="5">
    <location>
        <begin position="5"/>
        <end position="62"/>
    </location>
</feature>
<dbReference type="Proteomes" id="UP001597304">
    <property type="component" value="Unassembled WGS sequence"/>
</dbReference>
<dbReference type="SUPFAM" id="SSF46785">
    <property type="entry name" value="Winged helix' DNA-binding domain"/>
    <property type="match status" value="1"/>
</dbReference>
<evidence type="ECO:0000313" key="7">
    <source>
        <dbReference type="Proteomes" id="UP001597304"/>
    </source>
</evidence>
<dbReference type="InterPro" id="IPR036390">
    <property type="entry name" value="WH_DNA-bd_sf"/>
</dbReference>
<dbReference type="Pfam" id="PF03466">
    <property type="entry name" value="LysR_substrate"/>
    <property type="match status" value="1"/>
</dbReference>
<dbReference type="Pfam" id="PF00126">
    <property type="entry name" value="HTH_1"/>
    <property type="match status" value="1"/>
</dbReference>
<dbReference type="InterPro" id="IPR058163">
    <property type="entry name" value="LysR-type_TF_proteobact-type"/>
</dbReference>
<keyword evidence="7" id="KW-1185">Reference proteome</keyword>
<dbReference type="InterPro" id="IPR000847">
    <property type="entry name" value="LysR_HTH_N"/>
</dbReference>
<dbReference type="PANTHER" id="PTHR30537">
    <property type="entry name" value="HTH-TYPE TRANSCRIPTIONAL REGULATOR"/>
    <property type="match status" value="1"/>
</dbReference>
<accession>A0ABW4KXW6</accession>
<sequence>MSPLTDLNDLAYFAAVAEHGGFAAAERAIDVPKSKLSRRVAQLEARLGTRLIQRTTRRFALTDTGLAVLEHARAMLAEAEAAEALAAADGGVPRGTVRLSCPPALLHAAVGPMLTRYLNAWPQVQLQVRATNANVDVWEGGVDLAVRARAPDAPLPREETLRPLALSPHLLVAAPRLLATGMPPTAPGQLARLPTLGLGNSDETQAWRLTGPHGQTTTVAHTPRLIADDMAALRDAALAGVGCAALPRLIAHDALADGALQEVLPGWAPRPALIQVAFATRRGMRPAVRQLVDALAAGFGTLIDEGRCLAPPQG</sequence>
<dbReference type="PANTHER" id="PTHR30537:SF31">
    <property type="entry name" value="TRANSCRIPTIONAL REGULATOR, LYSR FAMILY"/>
    <property type="match status" value="1"/>
</dbReference>
<dbReference type="PROSITE" id="PS50931">
    <property type="entry name" value="HTH_LYSR"/>
    <property type="match status" value="1"/>
</dbReference>
<organism evidence="6 7">
    <name type="scientific">Ottowia flava</name>
    <dbReference type="NCBI Taxonomy" id="2675430"/>
    <lineage>
        <taxon>Bacteria</taxon>
        <taxon>Pseudomonadati</taxon>
        <taxon>Pseudomonadota</taxon>
        <taxon>Betaproteobacteria</taxon>
        <taxon>Burkholderiales</taxon>
        <taxon>Comamonadaceae</taxon>
        <taxon>Ottowia</taxon>
    </lineage>
</organism>
<name>A0ABW4KXW6_9BURK</name>
<evidence type="ECO:0000256" key="4">
    <source>
        <dbReference type="ARBA" id="ARBA00023163"/>
    </source>
</evidence>
<reference evidence="7" key="1">
    <citation type="journal article" date="2019" name="Int. J. Syst. Evol. Microbiol.">
        <title>The Global Catalogue of Microorganisms (GCM) 10K type strain sequencing project: providing services to taxonomists for standard genome sequencing and annotation.</title>
        <authorList>
            <consortium name="The Broad Institute Genomics Platform"/>
            <consortium name="The Broad Institute Genome Sequencing Center for Infectious Disease"/>
            <person name="Wu L."/>
            <person name="Ma J."/>
        </authorList>
    </citation>
    <scope>NUCLEOTIDE SEQUENCE [LARGE SCALE GENOMIC DNA]</scope>
    <source>
        <strain evidence="7">LMG 29247</strain>
    </source>
</reference>
<dbReference type="InterPro" id="IPR036388">
    <property type="entry name" value="WH-like_DNA-bd_sf"/>
</dbReference>
<comment type="similarity">
    <text evidence="1">Belongs to the LysR transcriptional regulatory family.</text>
</comment>
<dbReference type="InterPro" id="IPR005119">
    <property type="entry name" value="LysR_subst-bd"/>
</dbReference>
<comment type="caution">
    <text evidence="6">The sequence shown here is derived from an EMBL/GenBank/DDBJ whole genome shotgun (WGS) entry which is preliminary data.</text>
</comment>